<organism evidence="1 2">
    <name type="scientific">[Clostridium] symbiosum ATCC 14940</name>
    <dbReference type="NCBI Taxonomy" id="411472"/>
    <lineage>
        <taxon>Bacteria</taxon>
        <taxon>Bacillati</taxon>
        <taxon>Bacillota</taxon>
        <taxon>Clostridia</taxon>
        <taxon>Lachnospirales</taxon>
        <taxon>Lachnospiraceae</taxon>
        <taxon>Otoolea</taxon>
    </lineage>
</organism>
<comment type="caution">
    <text evidence="1">The sequence shown here is derived from an EMBL/GenBank/DDBJ whole genome shotgun (WGS) entry which is preliminary data.</text>
</comment>
<dbReference type="AlphaFoldDB" id="A0ABC9TW76"/>
<reference evidence="1 2" key="1">
    <citation type="submission" date="2013-07" db="EMBL/GenBank/DDBJ databases">
        <authorList>
            <person name="Weinstock G."/>
            <person name="Sodergren E."/>
            <person name="Wylie T."/>
            <person name="Fulton L."/>
            <person name="Fulton R."/>
            <person name="Fronick C."/>
            <person name="O'Laughlin M."/>
            <person name="Godfrey J."/>
            <person name="Miner T."/>
            <person name="Herter B."/>
            <person name="Appelbaum E."/>
            <person name="Cordes M."/>
            <person name="Lek S."/>
            <person name="Wollam A."/>
            <person name="Pepin K.H."/>
            <person name="Palsikar V.B."/>
            <person name="Mitreva M."/>
            <person name="Wilson R.K."/>
        </authorList>
    </citation>
    <scope>NUCLEOTIDE SEQUENCE [LARGE SCALE GENOMIC DNA]</scope>
    <source>
        <strain evidence="1 2">ATCC 14940</strain>
    </source>
</reference>
<sequence>MQAMPLCDVKQNRPADCIKGLLAVVAPAFWLVWVWERDTQFLQRLFLLGAEFAVSVLTVKDMMLMDGGRTLVQMERPVQDVDMGTETALKFLIKLVDDAKKRFRRNGFLQRTNLVDAFLRAGLVVFQ</sequence>
<proteinExistence type="predicted"/>
<protein>
    <submittedName>
        <fullName evidence="1">Uncharacterized protein</fullName>
    </submittedName>
</protein>
<name>A0ABC9TW76_CLOSY</name>
<dbReference type="Proteomes" id="UP000016491">
    <property type="component" value="Unassembled WGS sequence"/>
</dbReference>
<evidence type="ECO:0000313" key="1">
    <source>
        <dbReference type="EMBL" id="ERI75979.1"/>
    </source>
</evidence>
<gene>
    <name evidence="1" type="ORF">CLOSYM_02910</name>
</gene>
<accession>A0ABC9TW76</accession>
<dbReference type="EMBL" id="AWSU01000225">
    <property type="protein sequence ID" value="ERI75979.1"/>
    <property type="molecule type" value="Genomic_DNA"/>
</dbReference>
<evidence type="ECO:0000313" key="2">
    <source>
        <dbReference type="Proteomes" id="UP000016491"/>
    </source>
</evidence>